<evidence type="ECO:0000256" key="1">
    <source>
        <dbReference type="SAM" id="MobiDB-lite"/>
    </source>
</evidence>
<name>A0AAV7F7N9_ARIFI</name>
<reference evidence="2 3" key="1">
    <citation type="submission" date="2021-07" db="EMBL/GenBank/DDBJ databases">
        <title>The Aristolochia fimbriata genome: insights into angiosperm evolution, floral development and chemical biosynthesis.</title>
        <authorList>
            <person name="Jiao Y."/>
        </authorList>
    </citation>
    <scope>NUCLEOTIDE SEQUENCE [LARGE SCALE GENOMIC DNA]</scope>
    <source>
        <strain evidence="2">IBCAS-2021</strain>
        <tissue evidence="2">Leaf</tissue>
    </source>
</reference>
<protein>
    <submittedName>
        <fullName evidence="2">Uncharacterized protein</fullName>
    </submittedName>
</protein>
<dbReference type="Proteomes" id="UP000825729">
    <property type="component" value="Unassembled WGS sequence"/>
</dbReference>
<sequence length="139" mass="15183">MGGGKRSERKDPYLSGYKSPSFAAPSPSFTSQYLSHCLLSFLLGRSDIHQMQAFATLLRFHPLVPRDAGSVRNRCPKLHGAPRVGPGKITARPIRPRSPCSSSTWELPIGHTDTFDGGNDGVEVNDDSQPHVSLEPGWE</sequence>
<accession>A0AAV7F7N9</accession>
<keyword evidence="3" id="KW-1185">Reference proteome</keyword>
<organism evidence="2 3">
    <name type="scientific">Aristolochia fimbriata</name>
    <name type="common">White veined hardy Dutchman's pipe vine</name>
    <dbReference type="NCBI Taxonomy" id="158543"/>
    <lineage>
        <taxon>Eukaryota</taxon>
        <taxon>Viridiplantae</taxon>
        <taxon>Streptophyta</taxon>
        <taxon>Embryophyta</taxon>
        <taxon>Tracheophyta</taxon>
        <taxon>Spermatophyta</taxon>
        <taxon>Magnoliopsida</taxon>
        <taxon>Magnoliidae</taxon>
        <taxon>Piperales</taxon>
        <taxon>Aristolochiaceae</taxon>
        <taxon>Aristolochia</taxon>
    </lineage>
</organism>
<dbReference type="EMBL" id="JAINDJ010000002">
    <property type="protein sequence ID" value="KAG9456679.1"/>
    <property type="molecule type" value="Genomic_DNA"/>
</dbReference>
<evidence type="ECO:0000313" key="3">
    <source>
        <dbReference type="Proteomes" id="UP000825729"/>
    </source>
</evidence>
<feature type="region of interest" description="Disordered" evidence="1">
    <location>
        <begin position="71"/>
        <end position="139"/>
    </location>
</feature>
<proteinExistence type="predicted"/>
<gene>
    <name evidence="2" type="ORF">H6P81_001187</name>
</gene>
<dbReference type="AlphaFoldDB" id="A0AAV7F7N9"/>
<evidence type="ECO:0000313" key="2">
    <source>
        <dbReference type="EMBL" id="KAG9456679.1"/>
    </source>
</evidence>
<comment type="caution">
    <text evidence="2">The sequence shown here is derived from an EMBL/GenBank/DDBJ whole genome shotgun (WGS) entry which is preliminary data.</text>
</comment>